<organism evidence="6 7">
    <name type="scientific">Sphingomonas sabuli</name>
    <dbReference type="NCBI Taxonomy" id="2764186"/>
    <lineage>
        <taxon>Bacteria</taxon>
        <taxon>Pseudomonadati</taxon>
        <taxon>Pseudomonadota</taxon>
        <taxon>Alphaproteobacteria</taxon>
        <taxon>Sphingomonadales</taxon>
        <taxon>Sphingomonadaceae</taxon>
        <taxon>Sphingomonas</taxon>
    </lineage>
</organism>
<evidence type="ECO:0000256" key="3">
    <source>
        <dbReference type="SAM" id="MobiDB-lite"/>
    </source>
</evidence>
<dbReference type="Gene3D" id="1.10.10.10">
    <property type="entry name" value="Winged helix-like DNA-binding domain superfamily/Winged helix DNA-binding domain"/>
    <property type="match status" value="1"/>
</dbReference>
<protein>
    <submittedName>
        <fullName evidence="6">Winged helix-turn-helix domain-containing protein</fullName>
    </submittedName>
</protein>
<dbReference type="AlphaFoldDB" id="A0A7G9L259"/>
<feature type="DNA-binding region" description="OmpR/PhoB-type" evidence="2">
    <location>
        <begin position="10"/>
        <end position="108"/>
    </location>
</feature>
<gene>
    <name evidence="6" type="ORF">H8M03_12040</name>
</gene>
<feature type="region of interest" description="Disordered" evidence="3">
    <location>
        <begin position="523"/>
        <end position="551"/>
    </location>
</feature>
<feature type="compositionally biased region" description="Low complexity" evidence="3">
    <location>
        <begin position="538"/>
        <end position="551"/>
    </location>
</feature>
<dbReference type="PROSITE" id="PS51755">
    <property type="entry name" value="OMPR_PHOB"/>
    <property type="match status" value="1"/>
</dbReference>
<dbReference type="CDD" id="cd00383">
    <property type="entry name" value="trans_reg_C"/>
    <property type="match status" value="1"/>
</dbReference>
<evidence type="ECO:0000256" key="1">
    <source>
        <dbReference type="ARBA" id="ARBA00023125"/>
    </source>
</evidence>
<dbReference type="Gene3D" id="1.25.40.10">
    <property type="entry name" value="Tetratricopeptide repeat domain"/>
    <property type="match status" value="1"/>
</dbReference>
<dbReference type="SUPFAM" id="SSF46894">
    <property type="entry name" value="C-terminal effector domain of the bipartite response regulators"/>
    <property type="match status" value="1"/>
</dbReference>
<evidence type="ECO:0000256" key="2">
    <source>
        <dbReference type="PROSITE-ProRule" id="PRU01091"/>
    </source>
</evidence>
<evidence type="ECO:0000259" key="5">
    <source>
        <dbReference type="PROSITE" id="PS51755"/>
    </source>
</evidence>
<keyword evidence="4" id="KW-1133">Transmembrane helix</keyword>
<dbReference type="GO" id="GO:0000160">
    <property type="term" value="P:phosphorelay signal transduction system"/>
    <property type="evidence" value="ECO:0007669"/>
    <property type="project" value="InterPro"/>
</dbReference>
<feature type="compositionally biased region" description="Polar residues" evidence="3">
    <location>
        <begin position="523"/>
        <end position="532"/>
    </location>
</feature>
<reference evidence="6 7" key="1">
    <citation type="submission" date="2020-08" db="EMBL/GenBank/DDBJ databases">
        <title>Sphingomonas sp. sand1-3 16S ribosomal RNA gene Genome sequencing and assembly.</title>
        <authorList>
            <person name="Kang M."/>
        </authorList>
    </citation>
    <scope>NUCLEOTIDE SEQUENCE [LARGE SCALE GENOMIC DNA]</scope>
    <source>
        <strain evidence="7">sand1-3</strain>
    </source>
</reference>
<keyword evidence="7" id="KW-1185">Reference proteome</keyword>
<keyword evidence="4" id="KW-0812">Transmembrane</keyword>
<dbReference type="RefSeq" id="WP_187479663.1">
    <property type="nucleotide sequence ID" value="NZ_CP060697.1"/>
</dbReference>
<dbReference type="Proteomes" id="UP000515861">
    <property type="component" value="Chromosome"/>
</dbReference>
<dbReference type="KEGG" id="ssau:H8M03_12040"/>
<accession>A0A7G9L259</accession>
<dbReference type="GO" id="GO:0006355">
    <property type="term" value="P:regulation of DNA-templated transcription"/>
    <property type="evidence" value="ECO:0007669"/>
    <property type="project" value="InterPro"/>
</dbReference>
<dbReference type="InterPro" id="IPR001867">
    <property type="entry name" value="OmpR/PhoB-type_DNA-bd"/>
</dbReference>
<dbReference type="InterPro" id="IPR016032">
    <property type="entry name" value="Sig_transdc_resp-reg_C-effctor"/>
</dbReference>
<dbReference type="GO" id="GO:0003677">
    <property type="term" value="F:DNA binding"/>
    <property type="evidence" value="ECO:0007669"/>
    <property type="project" value="UniProtKB-UniRule"/>
</dbReference>
<dbReference type="Pfam" id="PF00486">
    <property type="entry name" value="Trans_reg_C"/>
    <property type="match status" value="1"/>
</dbReference>
<feature type="domain" description="OmpR/PhoB-type" evidence="5">
    <location>
        <begin position="10"/>
        <end position="108"/>
    </location>
</feature>
<dbReference type="SMART" id="SM00862">
    <property type="entry name" value="Trans_reg_C"/>
    <property type="match status" value="1"/>
</dbReference>
<dbReference type="InterPro" id="IPR011990">
    <property type="entry name" value="TPR-like_helical_dom_sf"/>
</dbReference>
<evidence type="ECO:0000256" key="4">
    <source>
        <dbReference type="SAM" id="Phobius"/>
    </source>
</evidence>
<keyword evidence="1 2" id="KW-0238">DNA-binding</keyword>
<dbReference type="SUPFAM" id="SSF48452">
    <property type="entry name" value="TPR-like"/>
    <property type="match status" value="1"/>
</dbReference>
<keyword evidence="4" id="KW-0472">Membrane</keyword>
<dbReference type="EMBL" id="CP060697">
    <property type="protein sequence ID" value="QNM82708.1"/>
    <property type="molecule type" value="Genomic_DNA"/>
</dbReference>
<name>A0A7G9L259_9SPHN</name>
<feature type="transmembrane region" description="Helical" evidence="4">
    <location>
        <begin position="136"/>
        <end position="156"/>
    </location>
</feature>
<dbReference type="InterPro" id="IPR036388">
    <property type="entry name" value="WH-like_DNA-bd_sf"/>
</dbReference>
<evidence type="ECO:0000313" key="7">
    <source>
        <dbReference type="Proteomes" id="UP000515861"/>
    </source>
</evidence>
<sequence length="551" mass="60345">MASSKDFASRPDFDVGPLSVSPARRRVSGPGGDVQLEPVIMQVFLLLLGSGGRVVTRNELFDHVWGGVIVGDDSLNRAIAKVRRIAAQVAPGSFEIETIPRTGYRLTGTLADEIADAPTQSDEPSSFLRNPSRRTLVGAAAVAGAAALAGGGWWWATRSSPSGFDEIMARGDRAMAEGTAFERASVGANDSPEMVRLYRQAVRLNPDSARAWGLLAYFSSISPDVISAALGTERVKTAELSVQRALALDPHEPYARLALYLLQGAMVGWAERDRQLRGIIDSDPNCIPAMMELMALLQAAGLTRESWQWNERLLKQSPFLRPSLVARALKLWIMGKDREADAVISRVVGLWPDYPFGNYARFNILALTGRAAAARPLLDGPGVADDNGMRAAFLDAVEQRRPDATEQARRTFVAIAEKNPPATNDAIMYLCALGEKEAAFEVTEGFLFWRGRFISANPANRRQVDTYNRRMTQWLFTPPVALMRADPRFAGLCNEFGLADYWRSRNVRPDYLRYGENLASSPIPNSRGSSGTARKLATRSSSANLSNRLRA</sequence>
<proteinExistence type="predicted"/>
<evidence type="ECO:0000313" key="6">
    <source>
        <dbReference type="EMBL" id="QNM82708.1"/>
    </source>
</evidence>